<proteinExistence type="predicted"/>
<accession>A0A9X2S952</accession>
<dbReference type="InterPro" id="IPR036412">
    <property type="entry name" value="HAD-like_sf"/>
</dbReference>
<evidence type="ECO:0000313" key="2">
    <source>
        <dbReference type="Proteomes" id="UP001141950"/>
    </source>
</evidence>
<keyword evidence="1" id="KW-0378">Hydrolase</keyword>
<keyword evidence="2" id="KW-1185">Reference proteome</keyword>
<comment type="caution">
    <text evidence="1">The sequence shown here is derived from an EMBL/GenBank/DDBJ whole genome shotgun (WGS) entry which is preliminary data.</text>
</comment>
<dbReference type="Gene3D" id="3.40.50.1000">
    <property type="entry name" value="HAD superfamily/HAD-like"/>
    <property type="match status" value="1"/>
</dbReference>
<dbReference type="PANTHER" id="PTHR43611">
    <property type="entry name" value="ALPHA-D-GLUCOSE 1-PHOSPHATE PHOSPHATASE"/>
    <property type="match status" value="1"/>
</dbReference>
<dbReference type="GO" id="GO:0016787">
    <property type="term" value="F:hydrolase activity"/>
    <property type="evidence" value="ECO:0007669"/>
    <property type="project" value="UniProtKB-KW"/>
</dbReference>
<organism evidence="1 2">
    <name type="scientific">Paenibacillus soyae</name>
    <dbReference type="NCBI Taxonomy" id="2969249"/>
    <lineage>
        <taxon>Bacteria</taxon>
        <taxon>Bacillati</taxon>
        <taxon>Bacillota</taxon>
        <taxon>Bacilli</taxon>
        <taxon>Bacillales</taxon>
        <taxon>Paenibacillaceae</taxon>
        <taxon>Paenibacillus</taxon>
    </lineage>
</organism>
<protein>
    <submittedName>
        <fullName evidence="1">HAD-IA family hydrolase</fullName>
    </submittedName>
</protein>
<dbReference type="RefSeq" id="WP_257446926.1">
    <property type="nucleotide sequence ID" value="NZ_JANIPJ010000009.1"/>
</dbReference>
<name>A0A9X2S952_9BACL</name>
<dbReference type="InterPro" id="IPR023214">
    <property type="entry name" value="HAD_sf"/>
</dbReference>
<dbReference type="InterPro" id="IPR023198">
    <property type="entry name" value="PGP-like_dom2"/>
</dbReference>
<dbReference type="InterPro" id="IPR006439">
    <property type="entry name" value="HAD-SF_hydro_IA"/>
</dbReference>
<dbReference type="SUPFAM" id="SSF56784">
    <property type="entry name" value="HAD-like"/>
    <property type="match status" value="1"/>
</dbReference>
<reference evidence="1" key="1">
    <citation type="submission" date="2022-08" db="EMBL/GenBank/DDBJ databases">
        <title>The genomic sequence of strain Paenibacillus sp. SCIV0701.</title>
        <authorList>
            <person name="Zhao H."/>
        </authorList>
    </citation>
    <scope>NUCLEOTIDE SEQUENCE</scope>
    <source>
        <strain evidence="1">SCIV0701</strain>
    </source>
</reference>
<dbReference type="Gene3D" id="1.10.150.240">
    <property type="entry name" value="Putative phosphatase, domain 2"/>
    <property type="match status" value="1"/>
</dbReference>
<dbReference type="AlphaFoldDB" id="A0A9X2S952"/>
<sequence length="220" mass="24465">MTTNERIHREGDGSVAAAARPQLVFDIGGVLATNISPLFWNLVANEAKRPVEQIYRPYKEEISGKLWTGEVTEAAFWEWLVQHAEGLSMDQGKAFLEESLVPLPALREVERWSMAADIHILSNHVETWIAPLISDVRPHLASVTISSLAGYRKPHREAFDIVAAKLRQNAPILFVDDQQRNLEAAETAGWATLLADPNGHWIGEVDAWLDAAARTVIADE</sequence>
<gene>
    <name evidence="1" type="ORF">NQZ67_14530</name>
</gene>
<dbReference type="PANTHER" id="PTHR43611:SF3">
    <property type="entry name" value="FLAVIN MONONUCLEOTIDE HYDROLASE 1, CHLOROPLATIC"/>
    <property type="match status" value="1"/>
</dbReference>
<dbReference type="EMBL" id="JANIPJ010000009">
    <property type="protein sequence ID" value="MCR2805099.1"/>
    <property type="molecule type" value="Genomic_DNA"/>
</dbReference>
<evidence type="ECO:0000313" key="1">
    <source>
        <dbReference type="EMBL" id="MCR2805099.1"/>
    </source>
</evidence>
<dbReference type="NCBIfam" id="TIGR01509">
    <property type="entry name" value="HAD-SF-IA-v3"/>
    <property type="match status" value="1"/>
</dbReference>
<dbReference type="Proteomes" id="UP001141950">
    <property type="component" value="Unassembled WGS sequence"/>
</dbReference>